<evidence type="ECO:0000256" key="7">
    <source>
        <dbReference type="ARBA" id="ARBA00073313"/>
    </source>
</evidence>
<evidence type="ECO:0000256" key="5">
    <source>
        <dbReference type="ARBA" id="ARBA00023128"/>
    </source>
</evidence>
<dbReference type="Proteomes" id="UP001347796">
    <property type="component" value="Unassembled WGS sequence"/>
</dbReference>
<reference evidence="11 12" key="1">
    <citation type="submission" date="2024-01" db="EMBL/GenBank/DDBJ databases">
        <title>The genome of the rayed Mediterranean limpet Patella caerulea (Linnaeus, 1758).</title>
        <authorList>
            <person name="Anh-Thu Weber A."/>
            <person name="Halstead-Nussloch G."/>
        </authorList>
    </citation>
    <scope>NUCLEOTIDE SEQUENCE [LARGE SCALE GENOMIC DNA]</scope>
    <source>
        <strain evidence="11">AATW-2023a</strain>
        <tissue evidence="11">Whole specimen</tissue>
    </source>
</reference>
<evidence type="ECO:0000256" key="1">
    <source>
        <dbReference type="ARBA" id="ARBA00004173"/>
    </source>
</evidence>
<dbReference type="GO" id="GO:0120510">
    <property type="term" value="C:mitochondrial [4Fe-4S] assembly complex"/>
    <property type="evidence" value="ECO:0007669"/>
    <property type="project" value="UniProtKB-ARBA"/>
</dbReference>
<dbReference type="GO" id="GO:0051537">
    <property type="term" value="F:2 iron, 2 sulfur cluster binding"/>
    <property type="evidence" value="ECO:0007669"/>
    <property type="project" value="TreeGrafter"/>
</dbReference>
<dbReference type="PROSITE" id="PS01152">
    <property type="entry name" value="HESB"/>
    <property type="match status" value="1"/>
</dbReference>
<evidence type="ECO:0000256" key="3">
    <source>
        <dbReference type="ARBA" id="ARBA00022723"/>
    </source>
</evidence>
<keyword evidence="4" id="KW-0408">Iron</keyword>
<dbReference type="Gene3D" id="2.60.300.12">
    <property type="entry name" value="HesB-like domain"/>
    <property type="match status" value="1"/>
</dbReference>
<dbReference type="PANTHER" id="PTHR43011">
    <property type="entry name" value="IRON-SULFUR CLUSTER ASSEMBLY 2 HOMOLOG, MITOCHONDRIAL"/>
    <property type="match status" value="1"/>
</dbReference>
<accession>A0AAN8PRT8</accession>
<name>A0AAN8PRT8_PATCE</name>
<dbReference type="GO" id="GO:0016226">
    <property type="term" value="P:iron-sulfur cluster assembly"/>
    <property type="evidence" value="ECO:0007669"/>
    <property type="project" value="InterPro"/>
</dbReference>
<dbReference type="SUPFAM" id="SSF89360">
    <property type="entry name" value="HesB-like domain"/>
    <property type="match status" value="1"/>
</dbReference>
<dbReference type="PANTHER" id="PTHR43011:SF1">
    <property type="entry name" value="IRON-SULFUR CLUSTER ASSEMBLY 2 HOMOLOG, MITOCHONDRIAL"/>
    <property type="match status" value="1"/>
</dbReference>
<dbReference type="Pfam" id="PF01521">
    <property type="entry name" value="Fe-S_biosyn"/>
    <property type="match status" value="1"/>
</dbReference>
<gene>
    <name evidence="11" type="ORF">SNE40_010607</name>
</gene>
<evidence type="ECO:0000256" key="8">
    <source>
        <dbReference type="ARBA" id="ARBA00077082"/>
    </source>
</evidence>
<comment type="function">
    <text evidence="6">Involved in the maturation of mitochondrial 4Fe-4S proteins functioning late in the iron-sulfur cluster assembly pathway. May be involved in the binding of an intermediate of Fe/S cluster assembly.</text>
</comment>
<sequence>MSLKAGFRMLRHIQLSKSSSNSIQAVRPMILMPSQQMKFSSQVPEKQTSTDVLHLSKNCIKRLQEISSGSKFLRVQVEGGGCSGFQYKFDLDDQLNDDDRIFEEDGAKVVVDVESLEYIKGSTIDFHQELIRSAFQVVSNPKAEQGCSCGASFSVKL</sequence>
<evidence type="ECO:0000256" key="4">
    <source>
        <dbReference type="ARBA" id="ARBA00023004"/>
    </source>
</evidence>
<evidence type="ECO:0000256" key="6">
    <source>
        <dbReference type="ARBA" id="ARBA00057540"/>
    </source>
</evidence>
<comment type="similarity">
    <text evidence="2">Belongs to the HesB/IscA family.</text>
</comment>
<keyword evidence="3" id="KW-0479">Metal-binding</keyword>
<dbReference type="InterPro" id="IPR017870">
    <property type="entry name" value="FeS_cluster_insertion_CS"/>
</dbReference>
<evidence type="ECO:0000259" key="10">
    <source>
        <dbReference type="Pfam" id="PF01521"/>
    </source>
</evidence>
<comment type="subunit">
    <text evidence="9">Heterotetramer; forms a dimer of dimers with IBA57. Interacts with [2Fe-2S]-ISCA2 forming the heterodimer [2Fe- 2S]-ISCA2-IBA57 complex; [2Fe-2S] cluster binding is absolutely required to promote the complex formation.</text>
</comment>
<evidence type="ECO:0000313" key="11">
    <source>
        <dbReference type="EMBL" id="KAK6183057.1"/>
    </source>
</evidence>
<dbReference type="NCBIfam" id="TIGR00049">
    <property type="entry name" value="iron-sulfur cluster assembly accessory protein"/>
    <property type="match status" value="1"/>
</dbReference>
<dbReference type="AlphaFoldDB" id="A0AAN8PRT8"/>
<proteinExistence type="inferred from homology"/>
<dbReference type="FunFam" id="2.60.300.12:FF:000006">
    <property type="entry name" value="Iron-sulfur cluster assembly 2 mitochondrial"/>
    <property type="match status" value="1"/>
</dbReference>
<dbReference type="InterPro" id="IPR035903">
    <property type="entry name" value="HesB-like_dom_sf"/>
</dbReference>
<dbReference type="InterPro" id="IPR016092">
    <property type="entry name" value="ATAP"/>
</dbReference>
<comment type="caution">
    <text evidence="11">The sequence shown here is derived from an EMBL/GenBank/DDBJ whole genome shotgun (WGS) entry which is preliminary data.</text>
</comment>
<evidence type="ECO:0000256" key="2">
    <source>
        <dbReference type="ARBA" id="ARBA00006718"/>
    </source>
</evidence>
<evidence type="ECO:0000256" key="9">
    <source>
        <dbReference type="ARBA" id="ARBA00093471"/>
    </source>
</evidence>
<dbReference type="GO" id="GO:0051539">
    <property type="term" value="F:4 iron, 4 sulfur cluster binding"/>
    <property type="evidence" value="ECO:0007669"/>
    <property type="project" value="TreeGrafter"/>
</dbReference>
<feature type="domain" description="Core" evidence="10">
    <location>
        <begin position="53"/>
        <end position="150"/>
    </location>
</feature>
<evidence type="ECO:0000313" key="12">
    <source>
        <dbReference type="Proteomes" id="UP001347796"/>
    </source>
</evidence>
<keyword evidence="5" id="KW-0496">Mitochondrion</keyword>
<dbReference type="GO" id="GO:0005506">
    <property type="term" value="F:iron ion binding"/>
    <property type="evidence" value="ECO:0007669"/>
    <property type="project" value="TreeGrafter"/>
</dbReference>
<dbReference type="InterPro" id="IPR000361">
    <property type="entry name" value="ATAP_core_dom"/>
</dbReference>
<protein>
    <recommendedName>
        <fullName evidence="7">Iron-sulfur cluster assembly 2 homolog, mitochondrial</fullName>
    </recommendedName>
    <alternativeName>
        <fullName evidence="8">HESB-like domain-containing protein 1</fullName>
    </alternativeName>
</protein>
<dbReference type="EMBL" id="JAZGQO010000007">
    <property type="protein sequence ID" value="KAK6183057.1"/>
    <property type="molecule type" value="Genomic_DNA"/>
</dbReference>
<comment type="subcellular location">
    <subcellularLocation>
        <location evidence="1">Mitochondrion</location>
    </subcellularLocation>
</comment>
<keyword evidence="12" id="KW-1185">Reference proteome</keyword>
<organism evidence="11 12">
    <name type="scientific">Patella caerulea</name>
    <name type="common">Rayed Mediterranean limpet</name>
    <dbReference type="NCBI Taxonomy" id="87958"/>
    <lineage>
        <taxon>Eukaryota</taxon>
        <taxon>Metazoa</taxon>
        <taxon>Spiralia</taxon>
        <taxon>Lophotrochozoa</taxon>
        <taxon>Mollusca</taxon>
        <taxon>Gastropoda</taxon>
        <taxon>Patellogastropoda</taxon>
        <taxon>Patelloidea</taxon>
        <taxon>Patellidae</taxon>
        <taxon>Patella</taxon>
    </lineage>
</organism>